<protein>
    <recommendedName>
        <fullName evidence="5">Integrase</fullName>
    </recommendedName>
</protein>
<organism evidence="3 4">
    <name type="scientific">Massilia aquatica</name>
    <dbReference type="NCBI Taxonomy" id="2609000"/>
    <lineage>
        <taxon>Bacteria</taxon>
        <taxon>Pseudomonadati</taxon>
        <taxon>Pseudomonadota</taxon>
        <taxon>Betaproteobacteria</taxon>
        <taxon>Burkholderiales</taxon>
        <taxon>Oxalobacteraceae</taxon>
        <taxon>Telluria group</taxon>
        <taxon>Massilia</taxon>
    </lineage>
</organism>
<accession>A0ABX0M913</accession>
<dbReference type="InterPro" id="IPR011010">
    <property type="entry name" value="DNA_brk_join_enz"/>
</dbReference>
<keyword evidence="1" id="KW-0233">DNA recombination</keyword>
<dbReference type="EMBL" id="VVIW01000022">
    <property type="protein sequence ID" value="NHZ43648.1"/>
    <property type="molecule type" value="Genomic_DNA"/>
</dbReference>
<dbReference type="RefSeq" id="WP_167079616.1">
    <property type="nucleotide sequence ID" value="NZ_VVIW01000022.1"/>
</dbReference>
<gene>
    <name evidence="3" type="ORF">F1609_26290</name>
</gene>
<dbReference type="InterPro" id="IPR013762">
    <property type="entry name" value="Integrase-like_cat_sf"/>
</dbReference>
<proteinExistence type="predicted"/>
<evidence type="ECO:0000256" key="2">
    <source>
        <dbReference type="SAM" id="MobiDB-lite"/>
    </source>
</evidence>
<dbReference type="Proteomes" id="UP000819052">
    <property type="component" value="Unassembled WGS sequence"/>
</dbReference>
<reference evidence="3 4" key="1">
    <citation type="submission" date="2019-09" db="EMBL/GenBank/DDBJ databases">
        <title>Taxonomy of Antarctic Massilia spp.: description of Massilia rubra sp. nov., Massilia aquatica sp. nov., Massilia mucilaginosa sp. nov., Massilia frigida sp. nov. isolated from streams, lakes and regoliths.</title>
        <authorList>
            <person name="Holochova P."/>
            <person name="Sedlacek I."/>
            <person name="Kralova S."/>
            <person name="Maslanova I."/>
            <person name="Busse H.-J."/>
            <person name="Stankova E."/>
            <person name="Vrbovska V."/>
            <person name="Kovarovic V."/>
            <person name="Bartak M."/>
            <person name="Svec P."/>
            <person name="Pantucek R."/>
        </authorList>
    </citation>
    <scope>NUCLEOTIDE SEQUENCE [LARGE SCALE GENOMIC DNA]</scope>
    <source>
        <strain evidence="3 4">CCM 8693</strain>
    </source>
</reference>
<evidence type="ECO:0000313" key="4">
    <source>
        <dbReference type="Proteomes" id="UP000819052"/>
    </source>
</evidence>
<keyword evidence="4" id="KW-1185">Reference proteome</keyword>
<feature type="compositionally biased region" description="Basic and acidic residues" evidence="2">
    <location>
        <begin position="556"/>
        <end position="568"/>
    </location>
</feature>
<evidence type="ECO:0008006" key="5">
    <source>
        <dbReference type="Google" id="ProtNLM"/>
    </source>
</evidence>
<evidence type="ECO:0000256" key="1">
    <source>
        <dbReference type="ARBA" id="ARBA00023172"/>
    </source>
</evidence>
<dbReference type="SUPFAM" id="SSF56349">
    <property type="entry name" value="DNA breaking-rejoining enzymes"/>
    <property type="match status" value="1"/>
</dbReference>
<evidence type="ECO:0000313" key="3">
    <source>
        <dbReference type="EMBL" id="NHZ43648.1"/>
    </source>
</evidence>
<dbReference type="Gene3D" id="1.10.443.10">
    <property type="entry name" value="Intergrase catalytic core"/>
    <property type="match status" value="1"/>
</dbReference>
<feature type="region of interest" description="Disordered" evidence="2">
    <location>
        <begin position="549"/>
        <end position="568"/>
    </location>
</feature>
<sequence>MEVDTRENMRSYGVPAAVLPLGEKLSDACQDFVKAVLVHRCTSGVSLATAQASAKACRRLFSLTRRPPWALREDDFAQLIAAHTWTNKAQRDLRCIAQILDQRLMSVNCPVSPQLTKQRASELPTGLNERVRNEKLPERDALLELTRIVFQEEPQHHNDRIWFCAVRLMILTGLRLNEICMLPYDCLDWHEHMDVVTGKSAGDVGGIGKSLRLRYFAEKHSDGGPDMLVEAFQWVPGRFEGAVVKAVEEAQPATTQLRTTLAGQWSDKASFPESDFRTFKTTSGTTIKVTDFLLLCTPLRKKFRFDDARRARIAVRLTTDQSVATCLGQRKGNSFFTKYSRSPELRALALRSHSLRHLMNTEFFRQNVPDTAITHQFGRKTVAQSYQYDHRTLAERLQFVSLPEASQGLVQKGTTQELVAKMVVSGIASTSHVGKSFARIQREHGDRAAFSYLAANSDGFHVTPYGFCTNSFSVNPCARHLKCFDECKHFAPSGQVEHIVKLQELRENLLAMRNSAAAKPAVTVGRRNQISHAERLVQGVDAALAAQPGVPVLPHGTDHSTPRPDLFK</sequence>
<name>A0ABX0M913_9BURK</name>
<comment type="caution">
    <text evidence="3">The sequence shown here is derived from an EMBL/GenBank/DDBJ whole genome shotgun (WGS) entry which is preliminary data.</text>
</comment>